<evidence type="ECO:0000256" key="7">
    <source>
        <dbReference type="ARBA" id="ARBA00023239"/>
    </source>
</evidence>
<keyword evidence="5" id="KW-0732">Signal</keyword>
<comment type="cofactor">
    <cofactor evidence="8">
        <name>Ca(2+)</name>
        <dbReference type="ChEBI" id="CHEBI:29108"/>
    </cofactor>
    <text evidence="8">Binds 1 Ca(2+) ion. Required for its activity.</text>
</comment>
<evidence type="ECO:0000313" key="11">
    <source>
        <dbReference type="Proteomes" id="UP001454036"/>
    </source>
</evidence>
<dbReference type="PRINTS" id="PR00807">
    <property type="entry name" value="AMBALLERGEN"/>
</dbReference>
<reference evidence="10 11" key="1">
    <citation type="submission" date="2024-01" db="EMBL/GenBank/DDBJ databases">
        <title>The complete chloroplast genome sequence of Lithospermum erythrorhizon: insights into the phylogenetic relationship among Boraginaceae species and the maternal lineages of purple gromwells.</title>
        <authorList>
            <person name="Okada T."/>
            <person name="Watanabe K."/>
        </authorList>
    </citation>
    <scope>NUCLEOTIDE SEQUENCE [LARGE SCALE GENOMIC DNA]</scope>
</reference>
<evidence type="ECO:0000256" key="4">
    <source>
        <dbReference type="ARBA" id="ARBA00022723"/>
    </source>
</evidence>
<gene>
    <name evidence="10" type="ORF">LIER_09492</name>
</gene>
<dbReference type="InterPro" id="IPR002022">
    <property type="entry name" value="Pec_lyase"/>
</dbReference>
<comment type="pathway">
    <text evidence="2 8">Glycan metabolism; pectin degradation; 2-dehydro-3-deoxy-D-gluconate from pectin: step 2/5.</text>
</comment>
<evidence type="ECO:0000256" key="8">
    <source>
        <dbReference type="RuleBase" id="RU361123"/>
    </source>
</evidence>
<dbReference type="Gene3D" id="2.160.20.10">
    <property type="entry name" value="Single-stranded right-handed beta-helix, Pectin lyase-like"/>
    <property type="match status" value="1"/>
</dbReference>
<dbReference type="Pfam" id="PF00544">
    <property type="entry name" value="Pectate_lyase_4"/>
    <property type="match status" value="1"/>
</dbReference>
<dbReference type="InterPro" id="IPR011050">
    <property type="entry name" value="Pectin_lyase_fold/virulence"/>
</dbReference>
<keyword evidence="4 8" id="KW-0479">Metal-binding</keyword>
<dbReference type="InterPro" id="IPR018082">
    <property type="entry name" value="AmbAllergen"/>
</dbReference>
<evidence type="ECO:0000256" key="2">
    <source>
        <dbReference type="ARBA" id="ARBA00005220"/>
    </source>
</evidence>
<dbReference type="EC" id="4.2.2.2" evidence="3 8"/>
<keyword evidence="7 8" id="KW-0456">Lyase</keyword>
<evidence type="ECO:0000256" key="6">
    <source>
        <dbReference type="ARBA" id="ARBA00022837"/>
    </source>
</evidence>
<dbReference type="InterPro" id="IPR045032">
    <property type="entry name" value="PEL"/>
</dbReference>
<proteinExistence type="inferred from homology"/>
<evidence type="ECO:0000256" key="3">
    <source>
        <dbReference type="ARBA" id="ARBA00012272"/>
    </source>
</evidence>
<keyword evidence="6 8" id="KW-0106">Calcium</keyword>
<comment type="catalytic activity">
    <reaction evidence="1 8">
        <text>Eliminative cleavage of (1-&gt;4)-alpha-D-galacturonan to give oligosaccharides with 4-deoxy-alpha-D-galact-4-enuronosyl groups at their non-reducing ends.</text>
        <dbReference type="EC" id="4.2.2.2"/>
    </reaction>
</comment>
<dbReference type="SUPFAM" id="SSF51126">
    <property type="entry name" value="Pectin lyase-like"/>
    <property type="match status" value="1"/>
</dbReference>
<evidence type="ECO:0000256" key="1">
    <source>
        <dbReference type="ARBA" id="ARBA00000695"/>
    </source>
</evidence>
<comment type="similarity">
    <text evidence="8">Belongs to the polysaccharide lyase 1 family.</text>
</comment>
<sequence>MAKQSIMSILSKRNILIPLLVFSMLIMLPNLTLAKKRGGRMNVIDRCWRRDPNWRNHREQLARCSVGYVGKMNNNIGGGLTWYIVSDPSDDAIHPKPGTLRYGVTQVKGKKWITFKHDMKIKLAKPLLVGSFTTIDGRGAKVEIAGGACLILRKVTDVIIHSLKIRNCKAQPAGDVLNHDGAIMSIGPVDGDAIRMISCAKIWIDHNTLATSPDGLIDVTRGSTDITISNNQFIDQNKVMLLGHDDGFLRDRNMKVTVAYNKFGPNCHQRMPRVRFGYSHVVNNIYKGWGLYAIGGSMDPSVRSEANLFIAPKNGKKEVTWRKAMNIAERKKINFQSIKDIFENGASFKESDGDGNSVKPNYNKEQYFRIAVAINLRKLTRAAGALKCPPVGRC</sequence>
<dbReference type="Proteomes" id="UP001454036">
    <property type="component" value="Unassembled WGS sequence"/>
</dbReference>
<feature type="domain" description="Pectate lyase" evidence="9">
    <location>
        <begin position="118"/>
        <end position="315"/>
    </location>
</feature>
<evidence type="ECO:0000256" key="5">
    <source>
        <dbReference type="ARBA" id="ARBA00022729"/>
    </source>
</evidence>
<evidence type="ECO:0000313" key="10">
    <source>
        <dbReference type="EMBL" id="GAA0150576.1"/>
    </source>
</evidence>
<dbReference type="GO" id="GO:0046872">
    <property type="term" value="F:metal ion binding"/>
    <property type="evidence" value="ECO:0007669"/>
    <property type="project" value="UniProtKB-KW"/>
</dbReference>
<dbReference type="EMBL" id="BAABME010001616">
    <property type="protein sequence ID" value="GAA0150576.1"/>
    <property type="molecule type" value="Genomic_DNA"/>
</dbReference>
<accession>A0AAV3PIS3</accession>
<dbReference type="PANTHER" id="PTHR31683">
    <property type="entry name" value="PECTATE LYASE 18-RELATED"/>
    <property type="match status" value="1"/>
</dbReference>
<dbReference type="SMART" id="SM00656">
    <property type="entry name" value="Amb_all"/>
    <property type="match status" value="1"/>
</dbReference>
<dbReference type="PANTHER" id="PTHR31683:SF74">
    <property type="entry name" value="PECTATE LYASE"/>
    <property type="match status" value="1"/>
</dbReference>
<dbReference type="GO" id="GO:0030570">
    <property type="term" value="F:pectate lyase activity"/>
    <property type="evidence" value="ECO:0007669"/>
    <property type="project" value="UniProtKB-EC"/>
</dbReference>
<protein>
    <recommendedName>
        <fullName evidence="3 8">Pectate lyase</fullName>
        <ecNumber evidence="3 8">4.2.2.2</ecNumber>
    </recommendedName>
</protein>
<comment type="caution">
    <text evidence="10">The sequence shown here is derived from an EMBL/GenBank/DDBJ whole genome shotgun (WGS) entry which is preliminary data.</text>
</comment>
<dbReference type="AlphaFoldDB" id="A0AAV3PIS3"/>
<name>A0AAV3PIS3_LITER</name>
<dbReference type="InterPro" id="IPR012334">
    <property type="entry name" value="Pectin_lyas_fold"/>
</dbReference>
<evidence type="ECO:0000259" key="9">
    <source>
        <dbReference type="SMART" id="SM00656"/>
    </source>
</evidence>
<keyword evidence="11" id="KW-1185">Reference proteome</keyword>
<organism evidence="10 11">
    <name type="scientific">Lithospermum erythrorhizon</name>
    <name type="common">Purple gromwell</name>
    <name type="synonym">Lithospermum officinale var. erythrorhizon</name>
    <dbReference type="NCBI Taxonomy" id="34254"/>
    <lineage>
        <taxon>Eukaryota</taxon>
        <taxon>Viridiplantae</taxon>
        <taxon>Streptophyta</taxon>
        <taxon>Embryophyta</taxon>
        <taxon>Tracheophyta</taxon>
        <taxon>Spermatophyta</taxon>
        <taxon>Magnoliopsida</taxon>
        <taxon>eudicotyledons</taxon>
        <taxon>Gunneridae</taxon>
        <taxon>Pentapetalae</taxon>
        <taxon>asterids</taxon>
        <taxon>lamiids</taxon>
        <taxon>Boraginales</taxon>
        <taxon>Boraginaceae</taxon>
        <taxon>Boraginoideae</taxon>
        <taxon>Lithospermeae</taxon>
        <taxon>Lithospermum</taxon>
    </lineage>
</organism>